<dbReference type="InterPro" id="IPR001126">
    <property type="entry name" value="UmuC"/>
</dbReference>
<dbReference type="SUPFAM" id="SSF56672">
    <property type="entry name" value="DNA/RNA polymerases"/>
    <property type="match status" value="1"/>
</dbReference>
<keyword evidence="6 15" id="KW-0548">Nucleotidyltransferase</keyword>
<dbReference type="InterPro" id="IPR043502">
    <property type="entry name" value="DNA/RNA_pol_sf"/>
</dbReference>
<comment type="function">
    <text evidence="15">Poorly processive, error-prone DNA polymerase involved in untargeted mutagenesis. Copies undamaged DNA at stalled replication forks, which arise in vivo from mismatched or misaligned primer ends. These misaligned primers can be extended by PolIV. Exhibits no 3'-5' exonuclease (proofreading) activity. May be involved in translesional synthesis, in conjunction with the beta clamp from PolIII.</text>
</comment>
<dbReference type="HAMAP" id="MF_01113">
    <property type="entry name" value="DNApol_IV"/>
    <property type="match status" value="1"/>
</dbReference>
<evidence type="ECO:0000256" key="14">
    <source>
        <dbReference type="ARBA" id="ARBA00049244"/>
    </source>
</evidence>
<evidence type="ECO:0000256" key="15">
    <source>
        <dbReference type="HAMAP-Rule" id="MF_01113"/>
    </source>
</evidence>
<feature type="domain" description="UmuC" evidence="16">
    <location>
        <begin position="5"/>
        <end position="186"/>
    </location>
</feature>
<dbReference type="InterPro" id="IPR053848">
    <property type="entry name" value="IMS_HHH_1"/>
</dbReference>
<gene>
    <name evidence="15 17" type="primary">dinB</name>
    <name evidence="17" type="ORF">ACFOX3_13035</name>
</gene>
<keyword evidence="11 15" id="KW-0239">DNA-directed DNA polymerase</keyword>
<keyword evidence="18" id="KW-1185">Reference proteome</keyword>
<comment type="catalytic activity">
    <reaction evidence="14 15">
        <text>DNA(n) + a 2'-deoxyribonucleoside 5'-triphosphate = DNA(n+1) + diphosphate</text>
        <dbReference type="Rhea" id="RHEA:22508"/>
        <dbReference type="Rhea" id="RHEA-COMP:17339"/>
        <dbReference type="Rhea" id="RHEA-COMP:17340"/>
        <dbReference type="ChEBI" id="CHEBI:33019"/>
        <dbReference type="ChEBI" id="CHEBI:61560"/>
        <dbReference type="ChEBI" id="CHEBI:173112"/>
        <dbReference type="EC" id="2.7.7.7"/>
    </reaction>
</comment>
<dbReference type="SUPFAM" id="SSF100879">
    <property type="entry name" value="Lesion bypass DNA polymerase (Y-family), little finger domain"/>
    <property type="match status" value="1"/>
</dbReference>
<sequence length="355" mass="39449">MQRKIIHIDADCFYAAVEVRDNPALQNKAVAVGGDPGRRGVISTCNYAARAFGVHSAMATKTALRLCPHLTLLPHRFDVYRQASLQMRQVFAKFTDLIEPLSLDEAFLDVSQCDQYQGSATRIAQAIRAEIQREVGITVSAGVAPNKFLAKVASDWRKPDGLFVIRPDQIDQFVVQLPVKRIFGVGKVTAAKMLSLGVETCADLQQWSELELTVQFGSFGSRLYQLARGIDNRLVSSERVRKSLSVENTYATDLKSFLQCRAQLPSLVEDLLGRLAKLDQAYVPVKCLVKVKFADFTSTTLERTGLAPNLETYAALLKEALERKSLPIRLLGVGVRFNEMDSELAHQLDLFESNI</sequence>
<evidence type="ECO:0000256" key="12">
    <source>
        <dbReference type="ARBA" id="ARBA00023125"/>
    </source>
</evidence>
<keyword evidence="13 15" id="KW-0234">DNA repair</keyword>
<evidence type="ECO:0000259" key="16">
    <source>
        <dbReference type="PROSITE" id="PS50173"/>
    </source>
</evidence>
<dbReference type="Gene3D" id="1.10.150.20">
    <property type="entry name" value="5' to 3' exonuclease, C-terminal subdomain"/>
    <property type="match status" value="1"/>
</dbReference>
<dbReference type="Gene3D" id="3.30.70.270">
    <property type="match status" value="1"/>
</dbReference>
<keyword evidence="9 15" id="KW-0227">DNA damage</keyword>
<evidence type="ECO:0000256" key="11">
    <source>
        <dbReference type="ARBA" id="ARBA00022932"/>
    </source>
</evidence>
<comment type="subunit">
    <text evidence="15">Monomer.</text>
</comment>
<dbReference type="NCBIfam" id="NF002677">
    <property type="entry name" value="PRK02406.1"/>
    <property type="match status" value="1"/>
</dbReference>
<reference evidence="18" key="1">
    <citation type="journal article" date="2019" name="Int. J. Syst. Evol. Microbiol.">
        <title>The Global Catalogue of Microorganisms (GCM) 10K type strain sequencing project: providing services to taxonomists for standard genome sequencing and annotation.</title>
        <authorList>
            <consortium name="The Broad Institute Genomics Platform"/>
            <consortium name="The Broad Institute Genome Sequencing Center for Infectious Disease"/>
            <person name="Wu L."/>
            <person name="Ma J."/>
        </authorList>
    </citation>
    <scope>NUCLEOTIDE SEQUENCE [LARGE SCALE GENOMIC DNA]</scope>
    <source>
        <strain evidence="18">CECT 8570</strain>
    </source>
</reference>
<proteinExistence type="inferred from homology"/>
<dbReference type="InterPro" id="IPR022880">
    <property type="entry name" value="DNApol_IV"/>
</dbReference>
<keyword evidence="10 15" id="KW-0460">Magnesium</keyword>
<dbReference type="PROSITE" id="PS50173">
    <property type="entry name" value="UMUC"/>
    <property type="match status" value="1"/>
</dbReference>
<comment type="subcellular location">
    <subcellularLocation>
        <location evidence="1 15">Cytoplasm</location>
    </subcellularLocation>
</comment>
<keyword evidence="5 15" id="KW-0808">Transferase</keyword>
<dbReference type="EMBL" id="JBHSCX010000020">
    <property type="protein sequence ID" value="MFC4363232.1"/>
    <property type="molecule type" value="Genomic_DNA"/>
</dbReference>
<dbReference type="Proteomes" id="UP001595840">
    <property type="component" value="Unassembled WGS sequence"/>
</dbReference>
<feature type="binding site" evidence="15">
    <location>
        <position position="9"/>
    </location>
    <ligand>
        <name>Mg(2+)</name>
        <dbReference type="ChEBI" id="CHEBI:18420"/>
    </ligand>
</feature>
<feature type="binding site" evidence="15">
    <location>
        <position position="104"/>
    </location>
    <ligand>
        <name>Mg(2+)</name>
        <dbReference type="ChEBI" id="CHEBI:18420"/>
    </ligand>
</feature>
<evidence type="ECO:0000256" key="8">
    <source>
        <dbReference type="ARBA" id="ARBA00022723"/>
    </source>
</evidence>
<name>A0ABV8V5U0_9GAMM</name>
<keyword evidence="4 15" id="KW-0963">Cytoplasm</keyword>
<evidence type="ECO:0000256" key="10">
    <source>
        <dbReference type="ARBA" id="ARBA00022842"/>
    </source>
</evidence>
<evidence type="ECO:0000256" key="3">
    <source>
        <dbReference type="ARBA" id="ARBA00022457"/>
    </source>
</evidence>
<evidence type="ECO:0000313" key="18">
    <source>
        <dbReference type="Proteomes" id="UP001595840"/>
    </source>
</evidence>
<dbReference type="PANTHER" id="PTHR11076:SF33">
    <property type="entry name" value="DNA POLYMERASE KAPPA"/>
    <property type="match status" value="1"/>
</dbReference>
<dbReference type="Gene3D" id="3.40.1170.60">
    <property type="match status" value="1"/>
</dbReference>
<evidence type="ECO:0000256" key="1">
    <source>
        <dbReference type="ARBA" id="ARBA00004496"/>
    </source>
</evidence>
<evidence type="ECO:0000256" key="9">
    <source>
        <dbReference type="ARBA" id="ARBA00022763"/>
    </source>
</evidence>
<comment type="similarity">
    <text evidence="2 15">Belongs to the DNA polymerase type-Y family.</text>
</comment>
<dbReference type="EC" id="2.7.7.7" evidence="15"/>
<dbReference type="Pfam" id="PF21999">
    <property type="entry name" value="IMS_HHH_1"/>
    <property type="match status" value="1"/>
</dbReference>
<keyword evidence="7 15" id="KW-0235">DNA replication</keyword>
<accession>A0ABV8V5U0</accession>
<keyword evidence="3 15" id="KW-0515">Mutator protein</keyword>
<dbReference type="PANTHER" id="PTHR11076">
    <property type="entry name" value="DNA REPAIR POLYMERASE UMUC / TRANSFERASE FAMILY MEMBER"/>
    <property type="match status" value="1"/>
</dbReference>
<dbReference type="InterPro" id="IPR036775">
    <property type="entry name" value="DNA_pol_Y-fam_lit_finger_sf"/>
</dbReference>
<evidence type="ECO:0000256" key="7">
    <source>
        <dbReference type="ARBA" id="ARBA00022705"/>
    </source>
</evidence>
<comment type="caution">
    <text evidence="17">The sequence shown here is derived from an EMBL/GenBank/DDBJ whole genome shotgun (WGS) entry which is preliminary data.</text>
</comment>
<dbReference type="GO" id="GO:0003887">
    <property type="term" value="F:DNA-directed DNA polymerase activity"/>
    <property type="evidence" value="ECO:0007669"/>
    <property type="project" value="UniProtKB-EC"/>
</dbReference>
<dbReference type="CDD" id="cd03586">
    <property type="entry name" value="PolY_Pol_IV_kappa"/>
    <property type="match status" value="1"/>
</dbReference>
<dbReference type="Gene3D" id="3.30.1490.100">
    <property type="entry name" value="DNA polymerase, Y-family, little finger domain"/>
    <property type="match status" value="1"/>
</dbReference>
<dbReference type="Pfam" id="PF11799">
    <property type="entry name" value="IMS_C"/>
    <property type="match status" value="1"/>
</dbReference>
<dbReference type="RefSeq" id="WP_290260893.1">
    <property type="nucleotide sequence ID" value="NZ_JAUFQG010000004.1"/>
</dbReference>
<comment type="cofactor">
    <cofactor evidence="15">
        <name>Mg(2+)</name>
        <dbReference type="ChEBI" id="CHEBI:18420"/>
    </cofactor>
    <text evidence="15">Binds 2 magnesium ions per subunit.</text>
</comment>
<protein>
    <recommendedName>
        <fullName evidence="15">DNA polymerase IV</fullName>
        <shortName evidence="15">Pol IV</shortName>
        <ecNumber evidence="15">2.7.7.7</ecNumber>
    </recommendedName>
</protein>
<organism evidence="17 18">
    <name type="scientific">Simiduia curdlanivorans</name>
    <dbReference type="NCBI Taxonomy" id="1492769"/>
    <lineage>
        <taxon>Bacteria</taxon>
        <taxon>Pseudomonadati</taxon>
        <taxon>Pseudomonadota</taxon>
        <taxon>Gammaproteobacteria</taxon>
        <taxon>Cellvibrionales</taxon>
        <taxon>Cellvibrionaceae</taxon>
        <taxon>Simiduia</taxon>
    </lineage>
</organism>
<dbReference type="InterPro" id="IPR050116">
    <property type="entry name" value="DNA_polymerase-Y"/>
</dbReference>
<dbReference type="InterPro" id="IPR043128">
    <property type="entry name" value="Rev_trsase/Diguanyl_cyclase"/>
</dbReference>
<dbReference type="Pfam" id="PF00817">
    <property type="entry name" value="IMS"/>
    <property type="match status" value="1"/>
</dbReference>
<evidence type="ECO:0000256" key="4">
    <source>
        <dbReference type="ARBA" id="ARBA00022490"/>
    </source>
</evidence>
<keyword evidence="8 15" id="KW-0479">Metal-binding</keyword>
<keyword evidence="12 15" id="KW-0238">DNA-binding</keyword>
<evidence type="ECO:0000256" key="5">
    <source>
        <dbReference type="ARBA" id="ARBA00022679"/>
    </source>
</evidence>
<dbReference type="InterPro" id="IPR017961">
    <property type="entry name" value="DNA_pol_Y-fam_little_finger"/>
</dbReference>
<evidence type="ECO:0000256" key="2">
    <source>
        <dbReference type="ARBA" id="ARBA00010945"/>
    </source>
</evidence>
<feature type="site" description="Substrate discrimination" evidence="15">
    <location>
        <position position="14"/>
    </location>
</feature>
<evidence type="ECO:0000313" key="17">
    <source>
        <dbReference type="EMBL" id="MFC4363232.1"/>
    </source>
</evidence>
<evidence type="ECO:0000256" key="6">
    <source>
        <dbReference type="ARBA" id="ARBA00022695"/>
    </source>
</evidence>
<feature type="active site" evidence="15">
    <location>
        <position position="105"/>
    </location>
</feature>
<evidence type="ECO:0000256" key="13">
    <source>
        <dbReference type="ARBA" id="ARBA00023204"/>
    </source>
</evidence>